<evidence type="ECO:0000256" key="8">
    <source>
        <dbReference type="ARBA" id="ARBA00047761"/>
    </source>
</evidence>
<evidence type="ECO:0000256" key="1">
    <source>
        <dbReference type="ARBA" id="ARBA00004123"/>
    </source>
</evidence>
<evidence type="ECO:0000256" key="6">
    <source>
        <dbReference type="ARBA" id="ARBA00022912"/>
    </source>
</evidence>
<dbReference type="PRINTS" id="PR01908">
    <property type="entry name" value="ADSPHPHTASE"/>
</dbReference>
<keyword evidence="6" id="KW-0904">Protein phosphatase</keyword>
<comment type="similarity">
    <text evidence="3">Belongs to the protein-tyrosine phosphatase family. Non-receptor class dual specificity subfamily.</text>
</comment>
<dbReference type="Gene3D" id="3.90.190.10">
    <property type="entry name" value="Protein tyrosine phosphatase superfamily"/>
    <property type="match status" value="1"/>
</dbReference>
<dbReference type="PANTHER" id="PTHR10159">
    <property type="entry name" value="DUAL SPECIFICITY PROTEIN PHOSPHATASE"/>
    <property type="match status" value="1"/>
</dbReference>
<dbReference type="OrthoDB" id="10252009at2759"/>
<feature type="domain" description="Tyrosine specific protein phosphatases" evidence="12">
    <location>
        <begin position="112"/>
        <end position="170"/>
    </location>
</feature>
<accession>A0A833VLR5</accession>
<name>A0A833VLR5_9POAL</name>
<dbReference type="SUPFAM" id="SSF52799">
    <property type="entry name" value="(Phosphotyrosine protein) phosphatases II"/>
    <property type="match status" value="1"/>
</dbReference>
<dbReference type="AlphaFoldDB" id="A0A833VLR5"/>
<evidence type="ECO:0000313" key="14">
    <source>
        <dbReference type="Proteomes" id="UP000623129"/>
    </source>
</evidence>
<comment type="caution">
    <text evidence="13">The sequence shown here is derived from an EMBL/GenBank/DDBJ whole genome shotgun (WGS) entry which is preliminary data.</text>
</comment>
<evidence type="ECO:0000256" key="2">
    <source>
        <dbReference type="ARBA" id="ARBA00004496"/>
    </source>
</evidence>
<dbReference type="PROSITE" id="PS50054">
    <property type="entry name" value="TYR_PHOSPHATASE_DUAL"/>
    <property type="match status" value="1"/>
</dbReference>
<protein>
    <submittedName>
        <fullName evidence="13">Dual specificity protein phosphatase 1-like protein</fullName>
    </submittedName>
</protein>
<keyword evidence="4" id="KW-0963">Cytoplasm</keyword>
<dbReference type="GO" id="GO:0004722">
    <property type="term" value="F:protein serine/threonine phosphatase activity"/>
    <property type="evidence" value="ECO:0007669"/>
    <property type="project" value="UniProtKB-EC"/>
</dbReference>
<dbReference type="CDD" id="cd14498">
    <property type="entry name" value="DSP"/>
    <property type="match status" value="1"/>
</dbReference>
<dbReference type="InterPro" id="IPR000387">
    <property type="entry name" value="Tyr_Pase_dom"/>
</dbReference>
<comment type="catalytic activity">
    <reaction evidence="10">
        <text>O-phospho-L-tyrosyl-[protein] + H2O = L-tyrosyl-[protein] + phosphate</text>
        <dbReference type="Rhea" id="RHEA:10684"/>
        <dbReference type="Rhea" id="RHEA-COMP:10136"/>
        <dbReference type="Rhea" id="RHEA-COMP:20101"/>
        <dbReference type="ChEBI" id="CHEBI:15377"/>
        <dbReference type="ChEBI" id="CHEBI:43474"/>
        <dbReference type="ChEBI" id="CHEBI:46858"/>
        <dbReference type="ChEBI" id="CHEBI:61978"/>
        <dbReference type="EC" id="3.1.3.48"/>
    </reaction>
</comment>
<comment type="subcellular location">
    <subcellularLocation>
        <location evidence="2">Cytoplasm</location>
    </subcellularLocation>
    <subcellularLocation>
        <location evidence="1">Nucleus</location>
    </subcellularLocation>
</comment>
<proteinExistence type="inferred from homology"/>
<dbReference type="InterPro" id="IPR016130">
    <property type="entry name" value="Tyr_Pase_AS"/>
</dbReference>
<dbReference type="InterPro" id="IPR000340">
    <property type="entry name" value="Dual-sp_phosphatase_cat-dom"/>
</dbReference>
<dbReference type="InterPro" id="IPR020422">
    <property type="entry name" value="TYR_PHOSPHATASE_DUAL_dom"/>
</dbReference>
<comment type="catalytic activity">
    <reaction evidence="8">
        <text>O-phospho-L-seryl-[protein] + H2O = L-seryl-[protein] + phosphate</text>
        <dbReference type="Rhea" id="RHEA:20629"/>
        <dbReference type="Rhea" id="RHEA-COMP:9863"/>
        <dbReference type="Rhea" id="RHEA-COMP:11604"/>
        <dbReference type="ChEBI" id="CHEBI:15377"/>
        <dbReference type="ChEBI" id="CHEBI:29999"/>
        <dbReference type="ChEBI" id="CHEBI:43474"/>
        <dbReference type="ChEBI" id="CHEBI:83421"/>
        <dbReference type="EC" id="3.1.3.16"/>
    </reaction>
</comment>
<dbReference type="Pfam" id="PF00782">
    <property type="entry name" value="DSPc"/>
    <property type="match status" value="1"/>
</dbReference>
<dbReference type="SMART" id="SM00195">
    <property type="entry name" value="DSPc"/>
    <property type="match status" value="1"/>
</dbReference>
<feature type="domain" description="Tyrosine-protein phosphatase" evidence="11">
    <location>
        <begin position="50"/>
        <end position="191"/>
    </location>
</feature>
<organism evidence="13 14">
    <name type="scientific">Carex littledalei</name>
    <dbReference type="NCBI Taxonomy" id="544730"/>
    <lineage>
        <taxon>Eukaryota</taxon>
        <taxon>Viridiplantae</taxon>
        <taxon>Streptophyta</taxon>
        <taxon>Embryophyta</taxon>
        <taxon>Tracheophyta</taxon>
        <taxon>Spermatophyta</taxon>
        <taxon>Magnoliopsida</taxon>
        <taxon>Liliopsida</taxon>
        <taxon>Poales</taxon>
        <taxon>Cyperaceae</taxon>
        <taxon>Cyperoideae</taxon>
        <taxon>Cariceae</taxon>
        <taxon>Carex</taxon>
        <taxon>Carex subgen. Euthyceras</taxon>
    </lineage>
</organism>
<evidence type="ECO:0000256" key="9">
    <source>
        <dbReference type="ARBA" id="ARBA00048336"/>
    </source>
</evidence>
<reference evidence="13" key="1">
    <citation type="submission" date="2020-01" db="EMBL/GenBank/DDBJ databases">
        <title>Genome sequence of Kobresia littledalei, the first chromosome-level genome in the family Cyperaceae.</title>
        <authorList>
            <person name="Qu G."/>
        </authorList>
    </citation>
    <scope>NUCLEOTIDE SEQUENCE</scope>
    <source>
        <strain evidence="13">C.B.Clarke</strain>
        <tissue evidence="13">Leaf</tissue>
    </source>
</reference>
<evidence type="ECO:0000256" key="5">
    <source>
        <dbReference type="ARBA" id="ARBA00022801"/>
    </source>
</evidence>
<dbReference type="InterPro" id="IPR029021">
    <property type="entry name" value="Prot-tyrosine_phosphatase-like"/>
</dbReference>
<evidence type="ECO:0000259" key="11">
    <source>
        <dbReference type="PROSITE" id="PS50054"/>
    </source>
</evidence>
<dbReference type="FunFam" id="3.90.190.10:FF:000056">
    <property type="entry name" value="Dual specificity phosphatase 12"/>
    <property type="match status" value="1"/>
</dbReference>
<sequence>MLGRSICSLTLVRKARGIEEVVAVQVMNWKQVHALLKTMFANRRVKEYNLPCLIDSGLYLGSFGAAENREQLKAVNITHILTVAASLDPVFPDEFIYKNIDVLDTPETSLDAYFQECFDFIDQAKTSGGAVFVHCFAGRSRSATIVVAYLMKKNRMTRQDALSLVTSRRPLAAPNPGFIRQLDNFEKSLGLSK</sequence>
<keyword evidence="5" id="KW-0378">Hydrolase</keyword>
<dbReference type="PROSITE" id="PS50056">
    <property type="entry name" value="TYR_PHOSPHATASE_2"/>
    <property type="match status" value="1"/>
</dbReference>
<gene>
    <name evidence="13" type="ORF">FCM35_KLT00664</name>
</gene>
<keyword evidence="7" id="KW-0539">Nucleus</keyword>
<dbReference type="GO" id="GO:0008330">
    <property type="term" value="F:protein tyrosine/threonine phosphatase activity"/>
    <property type="evidence" value="ECO:0007669"/>
    <property type="project" value="TreeGrafter"/>
</dbReference>
<evidence type="ECO:0000256" key="7">
    <source>
        <dbReference type="ARBA" id="ARBA00023242"/>
    </source>
</evidence>
<dbReference type="EMBL" id="SWLB01000001">
    <property type="protein sequence ID" value="KAF3342026.1"/>
    <property type="molecule type" value="Genomic_DNA"/>
</dbReference>
<dbReference type="GO" id="GO:0043409">
    <property type="term" value="P:negative regulation of MAPK cascade"/>
    <property type="evidence" value="ECO:0007669"/>
    <property type="project" value="TreeGrafter"/>
</dbReference>
<keyword evidence="14" id="KW-1185">Reference proteome</keyword>
<evidence type="ECO:0000256" key="10">
    <source>
        <dbReference type="ARBA" id="ARBA00051722"/>
    </source>
</evidence>
<dbReference type="PANTHER" id="PTHR10159:SF511">
    <property type="entry name" value="DUAL SPECIFICITY PROTEIN PHOSPHATASE 1"/>
    <property type="match status" value="1"/>
</dbReference>
<dbReference type="Proteomes" id="UP000623129">
    <property type="component" value="Unassembled WGS sequence"/>
</dbReference>
<dbReference type="GO" id="GO:0005634">
    <property type="term" value="C:nucleus"/>
    <property type="evidence" value="ECO:0007669"/>
    <property type="project" value="UniProtKB-SubCell"/>
</dbReference>
<evidence type="ECO:0000313" key="13">
    <source>
        <dbReference type="EMBL" id="KAF3342026.1"/>
    </source>
</evidence>
<dbReference type="PROSITE" id="PS00383">
    <property type="entry name" value="TYR_PHOSPHATASE_1"/>
    <property type="match status" value="1"/>
</dbReference>
<dbReference type="GO" id="GO:0017017">
    <property type="term" value="F:MAP kinase tyrosine/serine/threonine phosphatase activity"/>
    <property type="evidence" value="ECO:0007669"/>
    <property type="project" value="TreeGrafter"/>
</dbReference>
<comment type="catalytic activity">
    <reaction evidence="9">
        <text>O-phospho-L-threonyl-[protein] + H2O = L-threonyl-[protein] + phosphate</text>
        <dbReference type="Rhea" id="RHEA:47004"/>
        <dbReference type="Rhea" id="RHEA-COMP:11060"/>
        <dbReference type="Rhea" id="RHEA-COMP:11605"/>
        <dbReference type="ChEBI" id="CHEBI:15377"/>
        <dbReference type="ChEBI" id="CHEBI:30013"/>
        <dbReference type="ChEBI" id="CHEBI:43474"/>
        <dbReference type="ChEBI" id="CHEBI:61977"/>
        <dbReference type="EC" id="3.1.3.16"/>
    </reaction>
</comment>
<dbReference type="GO" id="GO:0005737">
    <property type="term" value="C:cytoplasm"/>
    <property type="evidence" value="ECO:0007669"/>
    <property type="project" value="UniProtKB-SubCell"/>
</dbReference>
<evidence type="ECO:0000256" key="3">
    <source>
        <dbReference type="ARBA" id="ARBA00008601"/>
    </source>
</evidence>
<dbReference type="GO" id="GO:0033550">
    <property type="term" value="F:MAP kinase tyrosine phosphatase activity"/>
    <property type="evidence" value="ECO:0007669"/>
    <property type="project" value="TreeGrafter"/>
</dbReference>
<evidence type="ECO:0000256" key="4">
    <source>
        <dbReference type="ARBA" id="ARBA00022490"/>
    </source>
</evidence>
<evidence type="ECO:0000259" key="12">
    <source>
        <dbReference type="PROSITE" id="PS50056"/>
    </source>
</evidence>